<sequence length="206" mass="23748">QQPKMNWKLIRTWMYVIFLMHGQAGCYSSVCQMSACGGNKAITTLECPENYMIQIIRVKNIAERGCFHYKICDSHIQHPNNTKRLCNDRTKCTFQNMIYEDGQGELCEEYNEEDGSIIWHNTTTQEVCFRCYPIPVPIETTTTNSKQTTIVESKMCQGNNVGIIIGAWVGAAIATAIVTIRYFKNRRKWHANCRYRKNLVEVTLES</sequence>
<reference evidence="3" key="1">
    <citation type="submission" date="2022-03" db="EMBL/GenBank/DDBJ databases">
        <authorList>
            <person name="Martin C."/>
        </authorList>
    </citation>
    <scope>NUCLEOTIDE SEQUENCE</scope>
</reference>
<evidence type="ECO:0000313" key="3">
    <source>
        <dbReference type="EMBL" id="CAH1776606.1"/>
    </source>
</evidence>
<dbReference type="Proteomes" id="UP000749559">
    <property type="component" value="Unassembled WGS sequence"/>
</dbReference>
<feature type="chain" id="PRO_5035736191" evidence="2">
    <location>
        <begin position="29"/>
        <end position="206"/>
    </location>
</feature>
<feature type="transmembrane region" description="Helical" evidence="1">
    <location>
        <begin position="161"/>
        <end position="183"/>
    </location>
</feature>
<keyword evidence="4" id="KW-1185">Reference proteome</keyword>
<protein>
    <submittedName>
        <fullName evidence="3">Uncharacterized protein</fullName>
    </submittedName>
</protein>
<name>A0A8S4N7E5_OWEFU</name>
<evidence type="ECO:0000256" key="2">
    <source>
        <dbReference type="SAM" id="SignalP"/>
    </source>
</evidence>
<organism evidence="3 4">
    <name type="scientific">Owenia fusiformis</name>
    <name type="common">Polychaete worm</name>
    <dbReference type="NCBI Taxonomy" id="6347"/>
    <lineage>
        <taxon>Eukaryota</taxon>
        <taxon>Metazoa</taxon>
        <taxon>Spiralia</taxon>
        <taxon>Lophotrochozoa</taxon>
        <taxon>Annelida</taxon>
        <taxon>Polychaeta</taxon>
        <taxon>Sedentaria</taxon>
        <taxon>Canalipalpata</taxon>
        <taxon>Sabellida</taxon>
        <taxon>Oweniida</taxon>
        <taxon>Oweniidae</taxon>
        <taxon>Owenia</taxon>
    </lineage>
</organism>
<accession>A0A8S4N7E5</accession>
<keyword evidence="1" id="KW-0812">Transmembrane</keyword>
<evidence type="ECO:0000313" key="4">
    <source>
        <dbReference type="Proteomes" id="UP000749559"/>
    </source>
</evidence>
<keyword evidence="1" id="KW-1133">Transmembrane helix</keyword>
<keyword evidence="1" id="KW-0472">Membrane</keyword>
<gene>
    <name evidence="3" type="ORF">OFUS_LOCUS3765</name>
</gene>
<comment type="caution">
    <text evidence="3">The sequence shown here is derived from an EMBL/GenBank/DDBJ whole genome shotgun (WGS) entry which is preliminary data.</text>
</comment>
<feature type="non-terminal residue" evidence="3">
    <location>
        <position position="1"/>
    </location>
</feature>
<feature type="signal peptide" evidence="2">
    <location>
        <begin position="1"/>
        <end position="28"/>
    </location>
</feature>
<evidence type="ECO:0000256" key="1">
    <source>
        <dbReference type="SAM" id="Phobius"/>
    </source>
</evidence>
<dbReference type="EMBL" id="CAIIXF020000002">
    <property type="protein sequence ID" value="CAH1776606.1"/>
    <property type="molecule type" value="Genomic_DNA"/>
</dbReference>
<proteinExistence type="predicted"/>
<dbReference type="AlphaFoldDB" id="A0A8S4N7E5"/>
<keyword evidence="2" id="KW-0732">Signal</keyword>